<evidence type="ECO:0000313" key="1">
    <source>
        <dbReference type="EMBL" id="KAK3794727.1"/>
    </source>
</evidence>
<sequence>MAQNEREKEEVVWEENWSVRKKLADETSYSRGGVAGAWKQLWVCLVWSVYVTRYDTATQDWWDILVARNKPLSPLIETGRYRWLNHTNLFFLYKANDNQ</sequence>
<dbReference type="Proteomes" id="UP001283361">
    <property type="component" value="Unassembled WGS sequence"/>
</dbReference>
<name>A0AAE1AXL7_9GAST</name>
<gene>
    <name evidence="1" type="ORF">RRG08_014792</name>
</gene>
<evidence type="ECO:0000313" key="2">
    <source>
        <dbReference type="Proteomes" id="UP001283361"/>
    </source>
</evidence>
<proteinExistence type="predicted"/>
<protein>
    <submittedName>
        <fullName evidence="1">Uncharacterized protein</fullName>
    </submittedName>
</protein>
<reference evidence="1" key="1">
    <citation type="journal article" date="2023" name="G3 (Bethesda)">
        <title>A reference genome for the long-term kleptoplast-retaining sea slug Elysia crispata morphotype clarki.</title>
        <authorList>
            <person name="Eastman K.E."/>
            <person name="Pendleton A.L."/>
            <person name="Shaikh M.A."/>
            <person name="Suttiyut T."/>
            <person name="Ogas R."/>
            <person name="Tomko P."/>
            <person name="Gavelis G."/>
            <person name="Widhalm J.R."/>
            <person name="Wisecaver J.H."/>
        </authorList>
    </citation>
    <scope>NUCLEOTIDE SEQUENCE</scope>
    <source>
        <strain evidence="1">ECLA1</strain>
    </source>
</reference>
<dbReference type="EMBL" id="JAWDGP010001095">
    <property type="protein sequence ID" value="KAK3794727.1"/>
    <property type="molecule type" value="Genomic_DNA"/>
</dbReference>
<comment type="caution">
    <text evidence="1">The sequence shown here is derived from an EMBL/GenBank/DDBJ whole genome shotgun (WGS) entry which is preliminary data.</text>
</comment>
<organism evidence="1 2">
    <name type="scientific">Elysia crispata</name>
    <name type="common">lettuce slug</name>
    <dbReference type="NCBI Taxonomy" id="231223"/>
    <lineage>
        <taxon>Eukaryota</taxon>
        <taxon>Metazoa</taxon>
        <taxon>Spiralia</taxon>
        <taxon>Lophotrochozoa</taxon>
        <taxon>Mollusca</taxon>
        <taxon>Gastropoda</taxon>
        <taxon>Heterobranchia</taxon>
        <taxon>Euthyneura</taxon>
        <taxon>Panpulmonata</taxon>
        <taxon>Sacoglossa</taxon>
        <taxon>Placobranchoidea</taxon>
        <taxon>Plakobranchidae</taxon>
        <taxon>Elysia</taxon>
    </lineage>
</organism>
<accession>A0AAE1AXL7</accession>
<dbReference type="AlphaFoldDB" id="A0AAE1AXL7"/>
<keyword evidence="2" id="KW-1185">Reference proteome</keyword>